<sequence length="733" mass="76540">MTAAALDGVDDVEWASLGHAYGSAADVPRTLRHAVGEDEDLADEAVEHLFGTIYHQGTLYSATPWAVPFVARLAADPGTVRRTGLVHLLGAIAETRDASPEVLADVRAALARETPRLLPLLDDPDVELRHVATYLLGNLPPTAEAVAAVRARRARERSPRVVAGLLAAAGRLAPAESAEWLAEELGSPRPVAVHAGALWAVADAGLPWSDAATSAVIDCWVAGEPLRNWVWSADPFADIVAGVDTASLAALCRSLTAQGPADSAQRAVDAVYERCTRSRSVREELAPLLAAAVDHPEPWVRVAAATAVRDVPPAAPLAADFLAAHLAGPLPTGPNTPEARLFGLSLEVLVTLGDPRWRQPFTAALAAGGVAPDVLGVLVDADVPCDAVLLSAVRRRLAALPARWEPSSSHDALLGRMRWHNELNHLTRLVRRWGADAADAVPELVAFVPHDQWWAVRALAAMGHAASAAVPALTAVRDDPAVSWRQRLDCAEALAAITGDLDHVTACAAAATEAAAATTAAQAAGAADASVLAARALLRRGLPLDDLLPALREIATTDTGDAPAAVRLRLDAAELLRQAGDDVAAPLRAAADALDRARHVADAAGLAGLIGPPAAALVPRLRGLLADRHDTHAAALAIRRVTGEAEPLLDAVRQRLTWVGAGAWLAESLRELGPDAAPLLPELHVLAHRDAAMPGGGIHGRQVRQDDEDRLRLLAVLAGPGQAVTSTTSPGRT</sequence>
<dbReference type="AlphaFoldDB" id="A0A3N1H8C9"/>
<dbReference type="OrthoDB" id="292843at2"/>
<dbReference type="EMBL" id="RJKM01000001">
    <property type="protein sequence ID" value="ROP38718.1"/>
    <property type="molecule type" value="Genomic_DNA"/>
</dbReference>
<dbReference type="Proteomes" id="UP000268727">
    <property type="component" value="Unassembled WGS sequence"/>
</dbReference>
<protein>
    <recommendedName>
        <fullName evidence="3">HEAT repeat protein</fullName>
    </recommendedName>
</protein>
<evidence type="ECO:0000313" key="1">
    <source>
        <dbReference type="EMBL" id="ROP38718.1"/>
    </source>
</evidence>
<keyword evidence="2" id="KW-1185">Reference proteome</keyword>
<evidence type="ECO:0000313" key="2">
    <source>
        <dbReference type="Proteomes" id="UP000268727"/>
    </source>
</evidence>
<reference evidence="1 2" key="1">
    <citation type="submission" date="2018-11" db="EMBL/GenBank/DDBJ databases">
        <title>Sequencing the genomes of 1000 actinobacteria strains.</title>
        <authorList>
            <person name="Klenk H.-P."/>
        </authorList>
    </citation>
    <scope>NUCLEOTIDE SEQUENCE [LARGE SCALE GENOMIC DNA]</scope>
    <source>
        <strain evidence="1 2">DSM 44231</strain>
    </source>
</reference>
<organism evidence="1 2">
    <name type="scientific">Saccharothrix texasensis</name>
    <dbReference type="NCBI Taxonomy" id="103734"/>
    <lineage>
        <taxon>Bacteria</taxon>
        <taxon>Bacillati</taxon>
        <taxon>Actinomycetota</taxon>
        <taxon>Actinomycetes</taxon>
        <taxon>Pseudonocardiales</taxon>
        <taxon>Pseudonocardiaceae</taxon>
        <taxon>Saccharothrix</taxon>
    </lineage>
</organism>
<proteinExistence type="predicted"/>
<dbReference type="SUPFAM" id="SSF48371">
    <property type="entry name" value="ARM repeat"/>
    <property type="match status" value="1"/>
</dbReference>
<evidence type="ECO:0008006" key="3">
    <source>
        <dbReference type="Google" id="ProtNLM"/>
    </source>
</evidence>
<dbReference type="InterPro" id="IPR016024">
    <property type="entry name" value="ARM-type_fold"/>
</dbReference>
<dbReference type="Gene3D" id="1.25.10.10">
    <property type="entry name" value="Leucine-rich Repeat Variant"/>
    <property type="match status" value="1"/>
</dbReference>
<dbReference type="RefSeq" id="WP_123744318.1">
    <property type="nucleotide sequence ID" value="NZ_RJKM01000001.1"/>
</dbReference>
<accession>A0A3N1H8C9</accession>
<gene>
    <name evidence="1" type="ORF">EDD40_4081</name>
</gene>
<dbReference type="InterPro" id="IPR011989">
    <property type="entry name" value="ARM-like"/>
</dbReference>
<comment type="caution">
    <text evidence="1">The sequence shown here is derived from an EMBL/GenBank/DDBJ whole genome shotgun (WGS) entry which is preliminary data.</text>
</comment>
<name>A0A3N1H8C9_9PSEU</name>